<dbReference type="Proteomes" id="UP000708148">
    <property type="component" value="Unassembled WGS sequence"/>
</dbReference>
<keyword evidence="3" id="KW-1133">Transmembrane helix</keyword>
<evidence type="ECO:0000256" key="3">
    <source>
        <dbReference type="SAM" id="Phobius"/>
    </source>
</evidence>
<keyword evidence="3" id="KW-0472">Membrane</keyword>
<dbReference type="PANTHER" id="PTHR30036:SF7">
    <property type="entry name" value="ABC TRANSPORTER PERIPLASMIC-BINDING PROTEIN YPHF"/>
    <property type="match status" value="1"/>
</dbReference>
<keyword evidence="6" id="KW-1185">Reference proteome</keyword>
<feature type="domain" description="Periplasmic binding protein" evidence="4">
    <location>
        <begin position="106"/>
        <end position="362"/>
    </location>
</feature>
<organism evidence="5 6">
    <name type="scientific">Ostreobium quekettii</name>
    <dbReference type="NCBI Taxonomy" id="121088"/>
    <lineage>
        <taxon>Eukaryota</taxon>
        <taxon>Viridiplantae</taxon>
        <taxon>Chlorophyta</taxon>
        <taxon>core chlorophytes</taxon>
        <taxon>Ulvophyceae</taxon>
        <taxon>TCBD clade</taxon>
        <taxon>Bryopsidales</taxon>
        <taxon>Ostreobineae</taxon>
        <taxon>Ostreobiaceae</taxon>
        <taxon>Ostreobium</taxon>
    </lineage>
</organism>
<dbReference type="Gene3D" id="3.40.50.2300">
    <property type="match status" value="4"/>
</dbReference>
<evidence type="ECO:0000259" key="4">
    <source>
        <dbReference type="Pfam" id="PF13407"/>
    </source>
</evidence>
<feature type="transmembrane region" description="Helical" evidence="3">
    <location>
        <begin position="12"/>
        <end position="42"/>
    </location>
</feature>
<reference evidence="5" key="1">
    <citation type="submission" date="2020-12" db="EMBL/GenBank/DDBJ databases">
        <authorList>
            <person name="Iha C."/>
        </authorList>
    </citation>
    <scope>NUCLEOTIDE SEQUENCE</scope>
</reference>
<protein>
    <recommendedName>
        <fullName evidence="4">Periplasmic binding protein domain-containing protein</fullName>
    </recommendedName>
</protein>
<dbReference type="EMBL" id="CAJHUC010003079">
    <property type="protein sequence ID" value="CAD7705308.1"/>
    <property type="molecule type" value="Genomic_DNA"/>
</dbReference>
<evidence type="ECO:0000256" key="2">
    <source>
        <dbReference type="ARBA" id="ARBA00007639"/>
    </source>
</evidence>
<dbReference type="AlphaFoldDB" id="A0A8S1JE75"/>
<comment type="subcellular location">
    <subcellularLocation>
        <location evidence="1">Cell envelope</location>
    </subcellularLocation>
</comment>
<dbReference type="GO" id="GO:0030246">
    <property type="term" value="F:carbohydrate binding"/>
    <property type="evidence" value="ECO:0007669"/>
    <property type="project" value="TreeGrafter"/>
</dbReference>
<sequence>MEMSGFKTARHVPALWLYVVTCFTFMSILFGIIAIALGAAAIRSTHDNEDQIAVTEERLNALGGGDTQREASVNEGPVETLIAPKPGRAFNTSRAPRSGRRQFNMAVVVHGLDSDTFWYSVQQGVLDAAELFGVHFFYDNPQNTEEQDGHLKMAEDINKARKSLRDGLAVSIPDESVLRSAIARAAEEIPVLTINSGANFSEELGAFTHIGQLEFEAGVRAGERMRDLGVTSAICVRHEVSLALDERCDGFQLGLNGTVHRTDAPAEDLSTSIQDQVRLALDENSDAQGILALGPAGFEPAKAELGDRVCSGDSAPENSDCIEFGTFDVSPGILNSLVNGEVNFGIDQQEYLQGYLAIAFLYWKAAFGGSIGSGGVVMSGPTFVDSAEQAQLLLGRNYTTMDSLSGKILTFLDIRYVVDGKPQDKFWQRVKRGVKYVANLYGTPVDYNEPENSFSNQEVINFMRDEIQRAIDDNVDGLVVSIPSDNAVLRTLVGEAMTKGIPVISMASGVDLFESWNIPLHVGMGEEFGGRQVGKRLAESGVNNAICLIHNNPDAALEERCAGLLAGMQEVIPTAQVQRLRSRETSGAGDNRFQTGQAGLSDRMRDAVVETIEADESINGVVALGPPGSVPAVEAVKQLGAECDGVKTPDSTPARGGCIVVATFDVEFPVFNFIEERSVEFAVDPGPFFQGALPLMFMALQNLWNNMPVGLVNSGPTFVDVENVGGFEVFA</sequence>
<name>A0A8S1JE75_9CHLO</name>
<comment type="caution">
    <text evidence="5">The sequence shown here is derived from an EMBL/GenBank/DDBJ whole genome shotgun (WGS) entry which is preliminary data.</text>
</comment>
<dbReference type="Pfam" id="PF13407">
    <property type="entry name" value="Peripla_BP_4"/>
    <property type="match status" value="2"/>
</dbReference>
<gene>
    <name evidence="5" type="ORF">OSTQU699_LOCUS10663</name>
</gene>
<keyword evidence="3" id="KW-0812">Transmembrane</keyword>
<evidence type="ECO:0000256" key="1">
    <source>
        <dbReference type="ARBA" id="ARBA00004196"/>
    </source>
</evidence>
<dbReference type="SUPFAM" id="SSF53822">
    <property type="entry name" value="Periplasmic binding protein-like I"/>
    <property type="match status" value="2"/>
</dbReference>
<accession>A0A8S1JE75</accession>
<dbReference type="PANTHER" id="PTHR30036">
    <property type="entry name" value="D-XYLOSE-BINDING PERIPLASMIC PROTEIN"/>
    <property type="match status" value="1"/>
</dbReference>
<dbReference type="OrthoDB" id="47382at2759"/>
<evidence type="ECO:0000313" key="6">
    <source>
        <dbReference type="Proteomes" id="UP000708148"/>
    </source>
</evidence>
<evidence type="ECO:0000313" key="5">
    <source>
        <dbReference type="EMBL" id="CAD7705308.1"/>
    </source>
</evidence>
<dbReference type="InterPro" id="IPR050555">
    <property type="entry name" value="Bact_Solute-Bind_Prot2"/>
</dbReference>
<dbReference type="InterPro" id="IPR028082">
    <property type="entry name" value="Peripla_BP_I"/>
</dbReference>
<dbReference type="InterPro" id="IPR025997">
    <property type="entry name" value="SBP_2_dom"/>
</dbReference>
<feature type="domain" description="Periplasmic binding protein" evidence="4">
    <location>
        <begin position="420"/>
        <end position="699"/>
    </location>
</feature>
<comment type="similarity">
    <text evidence="2">Belongs to the bacterial solute-binding protein 2 family.</text>
</comment>
<proteinExistence type="inferred from homology"/>